<reference evidence="2" key="1">
    <citation type="journal article" date="2004" name="Environ. Microbiol.">
        <title>The genome of Desulfotalea psychrophila, a sulfate-reducing bacterium from permanently cold Arctic sediments.</title>
        <authorList>
            <person name="Rabus R."/>
            <person name="Ruepp A."/>
            <person name="Frickey T."/>
            <person name="Rattei T."/>
            <person name="Fartmann B."/>
            <person name="Stark M."/>
            <person name="Bauer M."/>
            <person name="Zibat A."/>
            <person name="Lombardot T."/>
            <person name="Becker I."/>
            <person name="Amann J."/>
            <person name="Gellner K."/>
            <person name="Teeling H."/>
            <person name="Leuschner W.D."/>
            <person name="Gloeckner F.-O."/>
            <person name="Lupas A.N."/>
            <person name="Amann R."/>
            <person name="Klenk H.-P."/>
        </authorList>
    </citation>
    <scope>NUCLEOTIDE SEQUENCE [LARGE SCALE GENOMIC DNA]</scope>
    <source>
        <strain evidence="2">DSM 12343 / LSv54</strain>
    </source>
</reference>
<evidence type="ECO:0000313" key="2">
    <source>
        <dbReference type="Proteomes" id="UP000000602"/>
    </source>
</evidence>
<evidence type="ECO:0000313" key="1">
    <source>
        <dbReference type="EMBL" id="CAG37775.1"/>
    </source>
</evidence>
<dbReference type="Pfam" id="PF06249">
    <property type="entry name" value="EutQ"/>
    <property type="match status" value="1"/>
</dbReference>
<dbReference type="RefSeq" id="WP_011190287.1">
    <property type="nucleotide sequence ID" value="NC_006138.1"/>
</dbReference>
<name>Q6AIQ5_DESPS</name>
<dbReference type="SUPFAM" id="SSF51182">
    <property type="entry name" value="RmlC-like cupins"/>
    <property type="match status" value="1"/>
</dbReference>
<accession>Q6AIQ5</accession>
<sequence>MGKRIISEADIEKVLQGCHKSILCPPQECIVTQQAVEMAQAQGVEILFEAPGLVAQENCSYVPVRGSSATDTLIAEVCGIIQESVAGAPAADALESLVRRVVTAKLAEPVVVQSPVEGVVASCAGVSLIEEDRLVRENDGASLAVKELTAGTSLVGGHMQWEKGSFTRTLKSPEVAVVVAGTLHLEVDGKKMVAEAGDMVYFPKAVEVICSTPTSVRIACVNKPAE</sequence>
<dbReference type="Proteomes" id="UP000000602">
    <property type="component" value="Chromosome"/>
</dbReference>
<dbReference type="AlphaFoldDB" id="Q6AIQ5"/>
<keyword evidence="2" id="KW-1185">Reference proteome</keyword>
<dbReference type="InterPro" id="IPR010424">
    <property type="entry name" value="EutQ"/>
</dbReference>
<dbReference type="KEGG" id="dps:DP3046"/>
<organism evidence="1 2">
    <name type="scientific">Desulfotalea psychrophila (strain LSv54 / DSM 12343)</name>
    <dbReference type="NCBI Taxonomy" id="177439"/>
    <lineage>
        <taxon>Bacteria</taxon>
        <taxon>Pseudomonadati</taxon>
        <taxon>Thermodesulfobacteriota</taxon>
        <taxon>Desulfobulbia</taxon>
        <taxon>Desulfobulbales</taxon>
        <taxon>Desulfocapsaceae</taxon>
        <taxon>Desulfotalea</taxon>
    </lineage>
</organism>
<dbReference type="EMBL" id="CR522870">
    <property type="protein sequence ID" value="CAG37775.1"/>
    <property type="molecule type" value="Genomic_DNA"/>
</dbReference>
<dbReference type="InterPro" id="IPR014710">
    <property type="entry name" value="RmlC-like_jellyroll"/>
</dbReference>
<dbReference type="HOGENOM" id="CLU_1223137_0_0_7"/>
<dbReference type="Gene3D" id="2.60.120.10">
    <property type="entry name" value="Jelly Rolls"/>
    <property type="match status" value="1"/>
</dbReference>
<protein>
    <submittedName>
        <fullName evidence="1">Related to ethanolamine utilization protein (EutQ)</fullName>
    </submittedName>
</protein>
<dbReference type="STRING" id="177439.DP3046"/>
<gene>
    <name evidence="1" type="ordered locus">DP3046</name>
</gene>
<dbReference type="eggNOG" id="COG4766">
    <property type="taxonomic scope" value="Bacteria"/>
</dbReference>
<proteinExistence type="predicted"/>
<dbReference type="InterPro" id="IPR011051">
    <property type="entry name" value="RmlC_Cupin_sf"/>
</dbReference>
<dbReference type="OrthoDB" id="3828611at2"/>